<proteinExistence type="predicted"/>
<dbReference type="RefSeq" id="XP_034096367.1">
    <property type="nucleotide sequence ID" value="XM_034240476.1"/>
</dbReference>
<evidence type="ECO:0000313" key="4">
    <source>
        <dbReference type="RefSeq" id="XP_034096367.1"/>
    </source>
</evidence>
<feature type="compositionally biased region" description="Basic and acidic residues" evidence="2">
    <location>
        <begin position="83"/>
        <end position="106"/>
    </location>
</feature>
<feature type="compositionally biased region" description="Polar residues" evidence="2">
    <location>
        <begin position="160"/>
        <end position="169"/>
    </location>
</feature>
<sequence length="274" mass="31273">MATPEEFLVEWHHGRKGANRQWPVYQARIIKVAKWEKSLKRVLCEMETNDEADTTKRVTKPNWRYVDSDEEEEEKGPAKKRAHLDEEERPISKKKMQREQDTSIWEKKKMQQFQTTIQELRDANLALKNENDHLKDLIIKHIPQMKEDIASLAGRCAATSKQLQPQNTVAAAEPQKKQPGDDDDDGGGDGGNNNKIHGERTEAPDNRSPRDSGKPKRGDGEQLEALDPGKKAAIIEATMKKWPHTTKGQLGTAINNKLTELRARQKQTKIIDIY</sequence>
<gene>
    <name evidence="4" type="primary">LOC117562638</name>
</gene>
<evidence type="ECO:0000256" key="1">
    <source>
        <dbReference type="SAM" id="Coils"/>
    </source>
</evidence>
<dbReference type="Proteomes" id="UP000515161">
    <property type="component" value="Unplaced"/>
</dbReference>
<dbReference type="GeneID" id="117562638"/>
<organism evidence="3 4">
    <name type="scientific">Gymnodraco acuticeps</name>
    <name type="common">Antarctic dragonfish</name>
    <dbReference type="NCBI Taxonomy" id="8218"/>
    <lineage>
        <taxon>Eukaryota</taxon>
        <taxon>Metazoa</taxon>
        <taxon>Chordata</taxon>
        <taxon>Craniata</taxon>
        <taxon>Vertebrata</taxon>
        <taxon>Euteleostomi</taxon>
        <taxon>Actinopterygii</taxon>
        <taxon>Neopterygii</taxon>
        <taxon>Teleostei</taxon>
        <taxon>Neoteleostei</taxon>
        <taxon>Acanthomorphata</taxon>
        <taxon>Eupercaria</taxon>
        <taxon>Perciformes</taxon>
        <taxon>Notothenioidei</taxon>
        <taxon>Bathydraconidae</taxon>
        <taxon>Gymnodraco</taxon>
    </lineage>
</organism>
<accession>A0A6P8X8I1</accession>
<protein>
    <submittedName>
        <fullName evidence="4">Uncharacterized protein LOC117562638 isoform X3</fullName>
    </submittedName>
</protein>
<name>A0A6P8X8I1_GYMAC</name>
<evidence type="ECO:0000256" key="2">
    <source>
        <dbReference type="SAM" id="MobiDB-lite"/>
    </source>
</evidence>
<reference evidence="4" key="1">
    <citation type="submission" date="2025-08" db="UniProtKB">
        <authorList>
            <consortium name="RefSeq"/>
        </authorList>
    </citation>
    <scope>IDENTIFICATION</scope>
</reference>
<feature type="coiled-coil region" evidence="1">
    <location>
        <begin position="110"/>
        <end position="137"/>
    </location>
</feature>
<feature type="region of interest" description="Disordered" evidence="2">
    <location>
        <begin position="160"/>
        <end position="230"/>
    </location>
</feature>
<dbReference type="AlphaFoldDB" id="A0A6P8X8I1"/>
<keyword evidence="1" id="KW-0175">Coiled coil</keyword>
<feature type="compositionally biased region" description="Basic and acidic residues" evidence="2">
    <location>
        <begin position="196"/>
        <end position="220"/>
    </location>
</feature>
<feature type="region of interest" description="Disordered" evidence="2">
    <location>
        <begin position="63"/>
        <end position="106"/>
    </location>
</feature>
<evidence type="ECO:0000313" key="3">
    <source>
        <dbReference type="Proteomes" id="UP000515161"/>
    </source>
</evidence>
<keyword evidence="3" id="KW-1185">Reference proteome</keyword>